<comment type="similarity">
    <text evidence="1">Belongs to the short-chain dehydrogenases/reductases (SDR) family.</text>
</comment>
<dbReference type="RefSeq" id="WP_209526750.1">
    <property type="nucleotide sequence ID" value="NZ_JAEEGA010000005.1"/>
</dbReference>
<dbReference type="EMBL" id="JAEEGA010000005">
    <property type="protein sequence ID" value="MBP1041111.1"/>
    <property type="molecule type" value="Genomic_DNA"/>
</dbReference>
<evidence type="ECO:0000313" key="3">
    <source>
        <dbReference type="Proteomes" id="UP000674938"/>
    </source>
</evidence>
<keyword evidence="3" id="KW-1185">Reference proteome</keyword>
<sequence>MKYALILGASGDIGQACAQSLAASGWSLYCHYHQQAEKVKNLTKVLEKEYPKQDFFSLQFDMRQEELPTLVAPLFQVDAIVFASGGTIYKLLTETSSEEMEQLWQVSLKTPMRLCQQLQPKLAQSKQGRIVFVGSVYGSAGSAMEVVYSTLKGGQEAFAKAYAQEVATLGITVNVVAPGAVNTQMNQEWTREERAELVSDIPLRRLAEPEEIADLVDFLVSEKSAYITGTTIPISGGWKV</sequence>
<evidence type="ECO:0000256" key="1">
    <source>
        <dbReference type="ARBA" id="ARBA00006484"/>
    </source>
</evidence>
<gene>
    <name evidence="2" type="ORF">I6N95_08855</name>
</gene>
<comment type="caution">
    <text evidence="2">The sequence shown here is derived from an EMBL/GenBank/DDBJ whole genome shotgun (WGS) entry which is preliminary data.</text>
</comment>
<dbReference type="CDD" id="cd05233">
    <property type="entry name" value="SDR_c"/>
    <property type="match status" value="1"/>
</dbReference>
<reference evidence="2" key="1">
    <citation type="submission" date="2020-12" db="EMBL/GenBank/DDBJ databases">
        <title>Vagococcus allomyrinae sp. nov. and Enterococcus lavae sp. nov., isolated from the larvae of Allomyrina dichotoma.</title>
        <authorList>
            <person name="Lee S.D."/>
        </authorList>
    </citation>
    <scope>NUCLEOTIDE SEQUENCE</scope>
    <source>
        <strain evidence="2">BWB3-3</strain>
    </source>
</reference>
<dbReference type="InterPro" id="IPR002347">
    <property type="entry name" value="SDR_fam"/>
</dbReference>
<dbReference type="Proteomes" id="UP000674938">
    <property type="component" value="Unassembled WGS sequence"/>
</dbReference>
<dbReference type="PANTHER" id="PTHR42879">
    <property type="entry name" value="3-OXOACYL-(ACYL-CARRIER-PROTEIN) REDUCTASE"/>
    <property type="match status" value="1"/>
</dbReference>
<dbReference type="SUPFAM" id="SSF51735">
    <property type="entry name" value="NAD(P)-binding Rossmann-fold domains"/>
    <property type="match status" value="1"/>
</dbReference>
<dbReference type="PRINTS" id="PR00081">
    <property type="entry name" value="GDHRDH"/>
</dbReference>
<dbReference type="Gene3D" id="3.40.50.720">
    <property type="entry name" value="NAD(P)-binding Rossmann-like Domain"/>
    <property type="match status" value="1"/>
</dbReference>
<protein>
    <submittedName>
        <fullName evidence="2">SDR family oxidoreductase</fullName>
    </submittedName>
</protein>
<evidence type="ECO:0000313" key="2">
    <source>
        <dbReference type="EMBL" id="MBP1041111.1"/>
    </source>
</evidence>
<dbReference type="NCBIfam" id="NF047420">
    <property type="entry name" value="EF_P_mod_YmfI"/>
    <property type="match status" value="1"/>
</dbReference>
<accession>A0A940SVI6</accession>
<dbReference type="InterPro" id="IPR036291">
    <property type="entry name" value="NAD(P)-bd_dom_sf"/>
</dbReference>
<dbReference type="AlphaFoldDB" id="A0A940SVI6"/>
<proteinExistence type="inferred from homology"/>
<dbReference type="Pfam" id="PF13561">
    <property type="entry name" value="adh_short_C2"/>
    <property type="match status" value="1"/>
</dbReference>
<name>A0A940SVI6_9ENTE</name>
<organism evidence="2 3">
    <name type="scientific">Vagococcus allomyrinae</name>
    <dbReference type="NCBI Taxonomy" id="2794353"/>
    <lineage>
        <taxon>Bacteria</taxon>
        <taxon>Bacillati</taxon>
        <taxon>Bacillota</taxon>
        <taxon>Bacilli</taxon>
        <taxon>Lactobacillales</taxon>
        <taxon>Enterococcaceae</taxon>
        <taxon>Vagococcus</taxon>
    </lineage>
</organism>
<dbReference type="PANTHER" id="PTHR42879:SF2">
    <property type="entry name" value="3-OXOACYL-[ACYL-CARRIER-PROTEIN] REDUCTASE FABG"/>
    <property type="match status" value="1"/>
</dbReference>
<dbReference type="InterPro" id="IPR050259">
    <property type="entry name" value="SDR"/>
</dbReference>